<dbReference type="Gene3D" id="3.10.120.10">
    <property type="entry name" value="Cytochrome b5-like heme/steroid binding domain"/>
    <property type="match status" value="1"/>
</dbReference>
<dbReference type="AlphaFoldDB" id="A0A0R3TGZ9"/>
<dbReference type="GO" id="GO:0046872">
    <property type="term" value="F:metal ion binding"/>
    <property type="evidence" value="ECO:0007669"/>
    <property type="project" value="UniProtKB-KW"/>
</dbReference>
<dbReference type="PROSITE" id="PS50255">
    <property type="entry name" value="CYTOCHROME_B5_2"/>
    <property type="match status" value="1"/>
</dbReference>
<dbReference type="OrthoDB" id="260519at2759"/>
<gene>
    <name evidence="9" type="ORF">HNAJ_LOCUS6336</name>
</gene>
<proteinExistence type="inferred from homology"/>
<evidence type="ECO:0000313" key="11">
    <source>
        <dbReference type="WBParaSite" id="HNAJ_0000634001-mRNA-1"/>
    </source>
</evidence>
<dbReference type="STRING" id="102285.A0A0R3TGZ9"/>
<dbReference type="SUPFAM" id="SSF55856">
    <property type="entry name" value="Cytochrome b5-like heme/steroid binding domain"/>
    <property type="match status" value="1"/>
</dbReference>
<dbReference type="InterPro" id="IPR050668">
    <property type="entry name" value="Cytochrome_b5"/>
</dbReference>
<dbReference type="WBParaSite" id="HNAJ_0000634001-mRNA-1">
    <property type="protein sequence ID" value="HNAJ_0000634001-mRNA-1"/>
    <property type="gene ID" value="HNAJ_0000634001"/>
</dbReference>
<evidence type="ECO:0000256" key="5">
    <source>
        <dbReference type="ARBA" id="ARBA00023004"/>
    </source>
</evidence>
<feature type="domain" description="Cytochrome b5 heme-binding" evidence="8">
    <location>
        <begin position="4"/>
        <end position="80"/>
    </location>
</feature>
<evidence type="ECO:0000256" key="3">
    <source>
        <dbReference type="ARBA" id="ARBA00022692"/>
    </source>
</evidence>
<dbReference type="Pfam" id="PF00173">
    <property type="entry name" value="Cyt-b5"/>
    <property type="match status" value="1"/>
</dbReference>
<evidence type="ECO:0000259" key="8">
    <source>
        <dbReference type="PROSITE" id="PS50255"/>
    </source>
</evidence>
<reference evidence="11" key="1">
    <citation type="submission" date="2017-02" db="UniProtKB">
        <authorList>
            <consortium name="WormBaseParasite"/>
        </authorList>
    </citation>
    <scope>IDENTIFICATION</scope>
</reference>
<evidence type="ECO:0000256" key="2">
    <source>
        <dbReference type="ARBA" id="ARBA00022617"/>
    </source>
</evidence>
<keyword evidence="4" id="KW-0479">Metal-binding</keyword>
<accession>A0A0R3TGZ9</accession>
<evidence type="ECO:0000256" key="4">
    <source>
        <dbReference type="ARBA" id="ARBA00022723"/>
    </source>
</evidence>
<comment type="similarity">
    <text evidence="7">Belongs to the cytochrome b5 family.</text>
</comment>
<dbReference type="GO" id="GO:0020037">
    <property type="term" value="F:heme binding"/>
    <property type="evidence" value="ECO:0007669"/>
    <property type="project" value="TreeGrafter"/>
</dbReference>
<evidence type="ECO:0000313" key="10">
    <source>
        <dbReference type="Proteomes" id="UP000278807"/>
    </source>
</evidence>
<dbReference type="EMBL" id="UZAE01006723">
    <property type="protein sequence ID" value="VDO02196.1"/>
    <property type="molecule type" value="Genomic_DNA"/>
</dbReference>
<name>A0A0R3TGZ9_RODNA</name>
<keyword evidence="5" id="KW-0408">Iron</keyword>
<dbReference type="Proteomes" id="UP000278807">
    <property type="component" value="Unassembled WGS sequence"/>
</dbReference>
<dbReference type="PANTHER" id="PTHR19359">
    <property type="entry name" value="CYTOCHROME B5"/>
    <property type="match status" value="1"/>
</dbReference>
<dbReference type="FunFam" id="3.10.120.10:FF:000002">
    <property type="entry name" value="Cytochrome b5 type B"/>
    <property type="match status" value="1"/>
</dbReference>
<comment type="subcellular location">
    <subcellularLocation>
        <location evidence="1">Membrane</location>
    </subcellularLocation>
</comment>
<keyword evidence="6" id="KW-0472">Membrane</keyword>
<organism evidence="11">
    <name type="scientific">Rodentolepis nana</name>
    <name type="common">Dwarf tapeworm</name>
    <name type="synonym">Hymenolepis nana</name>
    <dbReference type="NCBI Taxonomy" id="102285"/>
    <lineage>
        <taxon>Eukaryota</taxon>
        <taxon>Metazoa</taxon>
        <taxon>Spiralia</taxon>
        <taxon>Lophotrochozoa</taxon>
        <taxon>Platyhelminthes</taxon>
        <taxon>Cestoda</taxon>
        <taxon>Eucestoda</taxon>
        <taxon>Cyclophyllidea</taxon>
        <taxon>Hymenolepididae</taxon>
        <taxon>Rodentolepis</taxon>
    </lineage>
</organism>
<dbReference type="GO" id="GO:0016020">
    <property type="term" value="C:membrane"/>
    <property type="evidence" value="ECO:0007669"/>
    <property type="project" value="UniProtKB-SubCell"/>
</dbReference>
<dbReference type="InterPro" id="IPR036400">
    <property type="entry name" value="Cyt_B5-like_heme/steroid_sf"/>
</dbReference>
<dbReference type="SMART" id="SM01117">
    <property type="entry name" value="Cyt-b5"/>
    <property type="match status" value="1"/>
</dbReference>
<evidence type="ECO:0000313" key="9">
    <source>
        <dbReference type="EMBL" id="VDO02196.1"/>
    </source>
</evidence>
<keyword evidence="2" id="KW-0349">Heme</keyword>
<evidence type="ECO:0000256" key="6">
    <source>
        <dbReference type="ARBA" id="ARBA00023136"/>
    </source>
</evidence>
<evidence type="ECO:0000256" key="1">
    <source>
        <dbReference type="ARBA" id="ARBA00004370"/>
    </source>
</evidence>
<dbReference type="PRINTS" id="PR00363">
    <property type="entry name" value="CYTOCHROMEB5"/>
</dbReference>
<dbReference type="InterPro" id="IPR001199">
    <property type="entry name" value="Cyt_B5-like_heme/steroid-bd"/>
</dbReference>
<protein>
    <submittedName>
        <fullName evidence="11">Cytochrome b5 heme-binding domain-containing protein</fullName>
    </submittedName>
</protein>
<keyword evidence="3" id="KW-0812">Transmembrane</keyword>
<keyword evidence="10" id="KW-1185">Reference proteome</keyword>
<evidence type="ECO:0000256" key="7">
    <source>
        <dbReference type="ARBA" id="ARBA00038168"/>
    </source>
</evidence>
<reference evidence="9 10" key="2">
    <citation type="submission" date="2018-11" db="EMBL/GenBank/DDBJ databases">
        <authorList>
            <consortium name="Pathogen Informatics"/>
        </authorList>
    </citation>
    <scope>NUCLEOTIDE SEQUENCE [LARGE SCALE GENOMIC DNA]</scope>
</reference>
<sequence length="88" mass="9968">MKESKIYSINEVNKHNTEEDCWVVINDNVYDVTSLLEKHPGGTDSIMEVAGTFATKGFNAVPHSEGARHWMNKFYIGEIAEACLYIMK</sequence>